<dbReference type="AlphaFoldDB" id="E9KTC1"/>
<dbReference type="PANTHER" id="PTHR16305">
    <property type="entry name" value="TESTICULAR SOLUBLE ADENYLYL CYCLASE"/>
    <property type="match status" value="1"/>
</dbReference>
<dbReference type="InterPro" id="IPR027417">
    <property type="entry name" value="P-loop_NTPase"/>
</dbReference>
<keyword evidence="2" id="KW-0067">ATP-binding</keyword>
<dbReference type="Pfam" id="PF00196">
    <property type="entry name" value="GerE"/>
    <property type="match status" value="1"/>
</dbReference>
<dbReference type="PROSITE" id="PS50043">
    <property type="entry name" value="HTH_LUXR_2"/>
    <property type="match status" value="1"/>
</dbReference>
<dbReference type="Gene3D" id="1.10.10.10">
    <property type="entry name" value="Winged helix-like DNA-binding domain superfamily/Winged helix DNA-binding domain"/>
    <property type="match status" value="1"/>
</dbReference>
<dbReference type="Pfam" id="PF13191">
    <property type="entry name" value="AAA_16"/>
    <property type="match status" value="1"/>
</dbReference>
<proteinExistence type="predicted"/>
<sequence length="934" mass="101014">MAPTDLEDGREVVPEVRAAPDELIARDDELSRLQRALTRAGSGRGGVVAITGPIASGKTALLDAGAAKSGFVALRAVCSWEERTLPYGMLGQLFDHPELAAQAPDLAHFTASCESPQAGTDNRLRAEFTRTLLALAADWPVLIGIDDVHHADAESLRCLLHLARRIGPARIAVVLTELRRPTPADSRFQAELLSLRSYQEIALRPLTEAQTGELVRRHLGAETHEDVSADTFRATGGNLLLGHGLINDIREARTAGRPGVVAGRAYRLAYLSSLYRCGPSALRVARASAVLGASAEAVLVQRMTGLNKDAVEQVYEQLNEGRLLQGERFPHPAARSIVLDDLSALERRNLHESALELLRDHGVAGNVLARHQIGAGRVHGEEAVELFTGAAREHHLRGELDDAAGYLELAHRASDDPVTRAALRVGAAAIERLCNPVRAGRHLPELLTASRAGLLSSEHAVSLADWLAMGGRPGEAAEVLATQRPAADSEQHRALLRSGELSLALVHPGAWDPLRRTDRFAAGGLGSLPGPARHRAVADQAVIAALRGRLDRADANAESVLQHTDATADRTTAIMALLALLYAENTDAVQFWVDKLAGDEGTRTPADEAVHAGFNAEIALRRGDLMRAVEYGEAALGHRHLPTWGMAAALPLSSTVVAAIRLGDLDRAERWLAEPLPQQTPESLFGLHLLWARGQHHLATGRHGAAYTAFRECGERMRRWAVDVPGLALWRVDAAESLLLLGRDRAEGLRLVSEQLSRPMRPRARVQTLRVQAAYSPPPQRIDLLEEAADLLVTCNDQYELANVLSDLAEASSMVRQHSRARGLLRRARHLATQCGAVPLLRRLGAEPSDIGGAWDATLGQRIASLTESERRVAALAAVGRTNREIAEQLFVTASTVEQHLTNVFRKLAVKGRQQLPKELADVGEPADRDRRCG</sequence>
<dbReference type="InterPro" id="IPR000792">
    <property type="entry name" value="Tscrpt_reg_LuxR_C"/>
</dbReference>
<reference evidence="4" key="1">
    <citation type="journal article" date="2011" name="J. Am. Chem. Soc.">
        <title>Biosynthesis of the allylmalonyl-CoA extender unit for the FK506 polyketide synthase proceeds through a dedicated polyketide synthase and facilitates the mutasynthesis of analogues.</title>
        <authorList>
            <person name="Mo S."/>
            <person name="Kim D.H."/>
            <person name="Lee J.H."/>
            <person name="Park J.W."/>
            <person name="Basnet D.B."/>
            <person name="Ban Y.H."/>
            <person name="Yoo Y.J."/>
            <person name="Chen S.W."/>
            <person name="Park S.R."/>
            <person name="Choi E.A."/>
            <person name="Kim E."/>
            <person name="Jin Y.Y."/>
            <person name="Lee S.K."/>
            <person name="Park J.Y."/>
            <person name="Liu Y."/>
            <person name="Lee M.O."/>
            <person name="Lee K.S."/>
            <person name="Kim S.J."/>
            <person name="Kim D."/>
            <person name="Park B.C."/>
            <person name="Lee S.G."/>
            <person name="Kwon H.J."/>
            <person name="Suh J.W."/>
            <person name="Moore B.S."/>
            <person name="Lim S.K."/>
            <person name="Yoon Y.J."/>
        </authorList>
    </citation>
    <scope>NUCLEOTIDE SEQUENCE</scope>
    <source>
        <strain evidence="4">KCTC 9225</strain>
    </source>
</reference>
<dbReference type="GO" id="GO:0003677">
    <property type="term" value="F:DNA binding"/>
    <property type="evidence" value="ECO:0007669"/>
    <property type="project" value="InterPro"/>
</dbReference>
<organism evidence="4">
    <name type="scientific">Streptomyces kanamyceticus</name>
    <dbReference type="NCBI Taxonomy" id="1967"/>
    <lineage>
        <taxon>Bacteria</taxon>
        <taxon>Bacillati</taxon>
        <taxon>Actinomycetota</taxon>
        <taxon>Actinomycetes</taxon>
        <taxon>Kitasatosporales</taxon>
        <taxon>Streptomycetaceae</taxon>
        <taxon>Streptomyces</taxon>
    </lineage>
</organism>
<dbReference type="InterPro" id="IPR036388">
    <property type="entry name" value="WH-like_DNA-bd_sf"/>
</dbReference>
<dbReference type="PRINTS" id="PR00038">
    <property type="entry name" value="HTHLUXR"/>
</dbReference>
<dbReference type="GO" id="GO:0005737">
    <property type="term" value="C:cytoplasm"/>
    <property type="evidence" value="ECO:0007669"/>
    <property type="project" value="TreeGrafter"/>
</dbReference>
<dbReference type="GO" id="GO:0006355">
    <property type="term" value="P:regulation of DNA-templated transcription"/>
    <property type="evidence" value="ECO:0007669"/>
    <property type="project" value="InterPro"/>
</dbReference>
<dbReference type="SMART" id="SM00421">
    <property type="entry name" value="HTH_LUXR"/>
    <property type="match status" value="1"/>
</dbReference>
<protein>
    <submittedName>
        <fullName evidence="4">Cholesterol oxidase regulator</fullName>
    </submittedName>
</protein>
<dbReference type="InterPro" id="IPR016032">
    <property type="entry name" value="Sig_transdc_resp-reg_C-effctor"/>
</dbReference>
<evidence type="ECO:0000256" key="1">
    <source>
        <dbReference type="ARBA" id="ARBA00022741"/>
    </source>
</evidence>
<dbReference type="SUPFAM" id="SSF46894">
    <property type="entry name" value="C-terminal effector domain of the bipartite response regulators"/>
    <property type="match status" value="1"/>
</dbReference>
<keyword evidence="1" id="KW-0547">Nucleotide-binding</keyword>
<dbReference type="GO" id="GO:0005524">
    <property type="term" value="F:ATP binding"/>
    <property type="evidence" value="ECO:0007669"/>
    <property type="project" value="UniProtKB-KW"/>
</dbReference>
<dbReference type="SUPFAM" id="SSF52540">
    <property type="entry name" value="P-loop containing nucleoside triphosphate hydrolases"/>
    <property type="match status" value="1"/>
</dbReference>
<dbReference type="InterPro" id="IPR041664">
    <property type="entry name" value="AAA_16"/>
</dbReference>
<dbReference type="CDD" id="cd06170">
    <property type="entry name" value="LuxR_C_like"/>
    <property type="match status" value="1"/>
</dbReference>
<gene>
    <name evidence="4" type="primary">fkbN</name>
    <name evidence="4" type="ORF">Tcs_SK_037</name>
</gene>
<dbReference type="GO" id="GO:0004016">
    <property type="term" value="F:adenylate cyclase activity"/>
    <property type="evidence" value="ECO:0007669"/>
    <property type="project" value="TreeGrafter"/>
</dbReference>
<dbReference type="EMBL" id="HM116536">
    <property type="protein sequence ID" value="ADU56253.1"/>
    <property type="molecule type" value="Genomic_DNA"/>
</dbReference>
<evidence type="ECO:0000259" key="3">
    <source>
        <dbReference type="PROSITE" id="PS50043"/>
    </source>
</evidence>
<evidence type="ECO:0000256" key="2">
    <source>
        <dbReference type="ARBA" id="ARBA00022840"/>
    </source>
</evidence>
<evidence type="ECO:0000313" key="4">
    <source>
        <dbReference type="EMBL" id="ADU56253.1"/>
    </source>
</evidence>
<dbReference type="PROSITE" id="PS00622">
    <property type="entry name" value="HTH_LUXR_1"/>
    <property type="match status" value="1"/>
</dbReference>
<accession>E9KTC1</accession>
<feature type="domain" description="HTH luxR-type" evidence="3">
    <location>
        <begin position="859"/>
        <end position="924"/>
    </location>
</feature>
<dbReference type="PANTHER" id="PTHR16305:SF35">
    <property type="entry name" value="TRANSCRIPTIONAL ACTIVATOR DOMAIN"/>
    <property type="match status" value="1"/>
</dbReference>
<name>E9KTC1_STRKN</name>